<keyword evidence="4" id="KW-1185">Reference proteome</keyword>
<reference evidence="3 4" key="1">
    <citation type="journal article" date="2022" name="Int. J. Syst. Evol. Microbiol.">
        <title>Flavobacterium ammonificans sp. nov. and Flavobacterium ammoniigenes sp. nov., ammonifying bacteria isolated from surface river water.</title>
        <authorList>
            <person name="Watanabe K."/>
            <person name="Kitamura T."/>
            <person name="Ogata Y."/>
            <person name="Shindo C."/>
            <person name="Suda W."/>
        </authorList>
    </citation>
    <scope>NUCLEOTIDE SEQUENCE [LARGE SCALE GENOMIC DNA]</scope>
    <source>
        <strain evidence="3 4">GENT5</strain>
    </source>
</reference>
<dbReference type="NCBIfam" id="TIGR03696">
    <property type="entry name" value="Rhs_assc_core"/>
    <property type="match status" value="1"/>
</dbReference>
<keyword evidence="1" id="KW-0472">Membrane</keyword>
<dbReference type="InterPro" id="IPR045619">
    <property type="entry name" value="DUF6443"/>
</dbReference>
<evidence type="ECO:0000313" key="4">
    <source>
        <dbReference type="Proteomes" id="UP001319867"/>
    </source>
</evidence>
<organism evidence="3 4">
    <name type="scientific">Flavobacterium ammoniigenes</name>
    <dbReference type="NCBI Taxonomy" id="1751095"/>
    <lineage>
        <taxon>Bacteria</taxon>
        <taxon>Pseudomonadati</taxon>
        <taxon>Bacteroidota</taxon>
        <taxon>Flavobacteriia</taxon>
        <taxon>Flavobacteriales</taxon>
        <taxon>Flavobacteriaceae</taxon>
        <taxon>Flavobacterium</taxon>
    </lineage>
</organism>
<reference evidence="3 4" key="2">
    <citation type="journal article" date="2022" name="Microorganisms">
        <title>Complete Genome Sequences of Two Flavobacterium ammonificans Strains and a Flavobacterium ammoniigenes Strain of Ammonifying Bacterioplankton Isolated from Surface River Water.</title>
        <authorList>
            <person name="Suda W."/>
            <person name="Ogata Y."/>
            <person name="Shindo C."/>
            <person name="Watanabe K."/>
        </authorList>
    </citation>
    <scope>NUCLEOTIDE SEQUENCE [LARGE SCALE GENOMIC DNA]</scope>
    <source>
        <strain evidence="3 4">GENT5</strain>
    </source>
</reference>
<name>A0ABN6L180_9FLAO</name>
<dbReference type="Proteomes" id="UP001319867">
    <property type="component" value="Chromosome"/>
</dbReference>
<evidence type="ECO:0000313" key="3">
    <source>
        <dbReference type="EMBL" id="BDB55423.1"/>
    </source>
</evidence>
<evidence type="ECO:0000256" key="1">
    <source>
        <dbReference type="SAM" id="Phobius"/>
    </source>
</evidence>
<proteinExistence type="predicted"/>
<evidence type="ECO:0000259" key="2">
    <source>
        <dbReference type="Pfam" id="PF20041"/>
    </source>
</evidence>
<dbReference type="Pfam" id="PF20041">
    <property type="entry name" value="DUF6443"/>
    <property type="match status" value="1"/>
</dbReference>
<keyword evidence="1" id="KW-0812">Transmembrane</keyword>
<feature type="domain" description="DUF6443" evidence="2">
    <location>
        <begin position="1003"/>
        <end position="1139"/>
    </location>
</feature>
<accession>A0ABN6L180</accession>
<keyword evidence="1" id="KW-1133">Transmembrane helix</keyword>
<dbReference type="EMBL" id="AP025184">
    <property type="protein sequence ID" value="BDB55423.1"/>
    <property type="molecule type" value="Genomic_DNA"/>
</dbReference>
<sequence length="2118" mass="230885">MFHMKKYIYTIVLLAITISGYSQTRWYRDADKDGYGNRYIVYIGSYPISGYVYNSSDLNDNDPCVTNIPATTVLYYDNDGDGYGSVAVLCNTIAPGKVTNNLDCNDADASVNPTTVWYLDADGDGYGSVGSSTTGCTKPAGYVNNTSDLNDSNSNITNIPPQTFYRDADGDGYGSSTITVYYSIIPGGYVTNYADCNDGDASLNPTTIWYRDADGDGYGTSSITTASCNQPSGYVRNSNDYNDGTTTITNIAPQTFYRDADGDGYGSPSVTVYYSYQPSGYVTNNSDCNDGDSTMKPNTAWFRDNDGDGYGLGGAPVFSCLQPSGYSRNSGDCNDYDNSLNPATVWYRDADGDGYGTSSLTTASCSQPSGYVRNSSDYNDGTINITNIAPQTFYRDADGDGYGSATITVYYSVKPTGYVTNSSDCNDGDVSLNPNTVWYRDADGDGYGTSATTTASCTQPTGYVRNSSDYNDGTTNITNIAPATFYRDADNDGFGSPTVTVYYSVLLSGYVTNSSDCNDGDATLNPNTPWFRDNDGDGYGSGGAPVLSCTQPTGYVRNSSDYNDTTVNITNIAPSTFYRDADGDSFGNPSVTVYYSVRPTGYVTNNTDCNDSDVSLNPNTLWYRDADGDGYGTSATSTSSCTQPAEYVRNSSDYNDTTVNITNIAPQTFYRDADNDTFGSSTVTVFYSVKPTGYVTNSTDCNDSDASLNPNTLWYRDADNDGYGSSVSSTASCNQPTGYVRNSNDYDDTTINITNIAPSTFYRDADSDTYGSATVSVYYSVKPSGYVTNNTDCNDSDASLNPTTVWYRDADGDGYGTSAISTASCTQPTGYVRNSNDYDDTTVNITNIAPSTFYRDVDGDTFGSPTVTVYYSVKPVGYVTNSSDYDDSTVNITNIAPQTFYSDADGDGFGNASITLYYSVQPTGYVTNSTDCDDTKNTINPNTKWYADVDGDGLGAASSFVTQCSAPEGYVLDATDNCPLVPGTSSDCGGLANPAQDKNFIITRAYKVASANSIASPTPAQAKVGITYFDGLGRPIQQIANQQSNTGKDIVTHTEYDSFGRQTKEYLPFVGSNRNMAFDSNSQSNTLSFYNTSSYENTANPFSEKVLESSPLSRVLKQAAPGNDWAVGQGHEIKLDYQTNTADEVKRFDVILTADYVPSITAIGSYAANVLYKTVTTDENNNPIEEFKDKEGRVVLKRNYDSGVAHDTYYVYDVYGNLTYVLPPKAEGDTGSSVLDELCYQYQYDYRNRLVAKKLPGKQWEYMVYDKLDRVVATGPAFSPFSDLTTSGWLITKYDAFNRVVYTGWLNSPATSSTRGTMQQAQNNATTINENKQASSSIDAIAVNYSNNVAPTSFKLLSVNYYDNYAIPNVSTATNVEGQTVTTATKGLATGSWMRVPTTTAEVKAEINYVLYDYKYRPIRSYTTNYLGGYTYTDSKLDVFSGQLQYTIQKHKRTTGDSELVVKDTFAYTAQDRLIQHTHQINGGAEQLLADNTYDELGQLISKKVGNTSATPLQKVDYSYNIRGWMTAINSVANLNVGTDPADLFSFKLNYNTVDGNVNAANKLYNGNIAETFWSTATDGGFVRNYGYKYDNLNRLKEANYQKSGQLTGMYNENLSYDKNGNIMNLSRNGDRDEQYLPIQIDNLGYNYGTNSNQLKSVTDATNNTSGFKDGNTTGDDYVYDANGNMTVDKNKNITAITYNHLNLPTKIIFPTGNIVYFYNASGQKVQKVVTENATVTTTDYLGGYQYQNTVLQYFPTAEGYVKNTPLSGTNTYSYVFNYTDHLGNTRLSYTKDTTTGSLKILEESNYYPFGLKHNSYNLDNFQQDYKYQYNGKELQVELGLNQYDYGARNYDPALGSWMNVDPLAELAPNKTPYHFVSNNPINRVDPTGLTDYEVNGKTHTINDGHDDVSMKVTQREFNRLQRRFDRGGGGYERLMNRLSNDNGFKTFGTNGEAFTDAGGTHHLQEVSITTHKANSGSYADFKINEGINTGLNNTLGSVGLGNDIKTNLIAEAGKLSELSKGAQNYLKVAKGLGVAGSIVTTGYSVGKVINEHNLGGWSEVAKHRDVYDAGVGAIGLGATGLAYFGLISNPVGWTIGAGVLIYGGATMIYDAVQENKK</sequence>
<dbReference type="InterPro" id="IPR022385">
    <property type="entry name" value="Rhs_assc_core"/>
</dbReference>
<feature type="transmembrane region" description="Helical" evidence="1">
    <location>
        <begin position="2092"/>
        <end position="2113"/>
    </location>
</feature>
<protein>
    <recommendedName>
        <fullName evidence="2">DUF6443 domain-containing protein</fullName>
    </recommendedName>
</protein>
<dbReference type="Gene3D" id="2.180.10.10">
    <property type="entry name" value="RHS repeat-associated core"/>
    <property type="match status" value="1"/>
</dbReference>
<gene>
    <name evidence="3" type="ORF">GENT5_17280</name>
</gene>